<dbReference type="GO" id="GO:0051301">
    <property type="term" value="P:cell division"/>
    <property type="evidence" value="ECO:0007669"/>
    <property type="project" value="UniProtKB-KW"/>
</dbReference>
<comment type="caution">
    <text evidence="2">The sequence shown here is derived from an EMBL/GenBank/DDBJ whole genome shotgun (WGS) entry which is preliminary data.</text>
</comment>
<dbReference type="Proteomes" id="UP000239990">
    <property type="component" value="Unassembled WGS sequence"/>
</dbReference>
<evidence type="ECO:0000313" key="3">
    <source>
        <dbReference type="Proteomes" id="UP000239990"/>
    </source>
</evidence>
<evidence type="ECO:0000313" key="2">
    <source>
        <dbReference type="EMBL" id="PPA75662.1"/>
    </source>
</evidence>
<dbReference type="RefSeq" id="WP_104143754.1">
    <property type="nucleotide sequence ID" value="NZ_PREU01000005.1"/>
</dbReference>
<sequence>MTPPSPTQTPAQTPAQLQAEAAAQTEAQARSPSFTPATLHFLCGKIAAGKSTLAAQLAAQPHTVLISEDAWLAALYPGEILGIADYARCADRLRNAMGSHVAALVGAGVSVVLDFPANTLAGRQWLLDVARQAGCPHQLHYLRASDALCKARLRARNASGTHAFSTSDAQYDAITAYFVEPDPREGLTIVTHAQG</sequence>
<keyword evidence="2" id="KW-0131">Cell cycle</keyword>
<dbReference type="AlphaFoldDB" id="A0A2S5GRD8"/>
<dbReference type="SUPFAM" id="SSF52540">
    <property type="entry name" value="P-loop containing nucleoside triphosphate hydrolases"/>
    <property type="match status" value="1"/>
</dbReference>
<feature type="compositionally biased region" description="Low complexity" evidence="1">
    <location>
        <begin position="8"/>
        <end position="29"/>
    </location>
</feature>
<dbReference type="InterPro" id="IPR027417">
    <property type="entry name" value="P-loop_NTPase"/>
</dbReference>
<evidence type="ECO:0000256" key="1">
    <source>
        <dbReference type="SAM" id="MobiDB-lite"/>
    </source>
</evidence>
<dbReference type="Gene3D" id="3.40.50.300">
    <property type="entry name" value="P-loop containing nucleotide triphosphate hydrolases"/>
    <property type="match status" value="1"/>
</dbReference>
<protein>
    <submittedName>
        <fullName evidence="2">Cell division protein ZipA</fullName>
    </submittedName>
</protein>
<dbReference type="EMBL" id="PREU01000005">
    <property type="protein sequence ID" value="PPA75662.1"/>
    <property type="molecule type" value="Genomic_DNA"/>
</dbReference>
<accession>A0A2S5GRD8</accession>
<dbReference type="OrthoDB" id="531205at2"/>
<proteinExistence type="predicted"/>
<feature type="region of interest" description="Disordered" evidence="1">
    <location>
        <begin position="1"/>
        <end position="29"/>
    </location>
</feature>
<dbReference type="Pfam" id="PF13671">
    <property type="entry name" value="AAA_33"/>
    <property type="match status" value="1"/>
</dbReference>
<name>A0A2S5GRD8_9BURK</name>
<organism evidence="2 3">
    <name type="scientific">Achromobacter spanius</name>
    <dbReference type="NCBI Taxonomy" id="217203"/>
    <lineage>
        <taxon>Bacteria</taxon>
        <taxon>Pseudomonadati</taxon>
        <taxon>Pseudomonadota</taxon>
        <taxon>Betaproteobacteria</taxon>
        <taxon>Burkholderiales</taxon>
        <taxon>Alcaligenaceae</taxon>
        <taxon>Achromobacter</taxon>
    </lineage>
</organism>
<keyword evidence="2" id="KW-0132">Cell division</keyword>
<reference evidence="2 3" key="1">
    <citation type="submission" date="2018-02" db="EMBL/GenBank/DDBJ databases">
        <title>Draft Genome of Achromobacter spanius stain 6.</title>
        <authorList>
            <person name="Gunasekera T.S."/>
            <person name="Radwan O."/>
            <person name="Ruiz O.N."/>
        </authorList>
    </citation>
    <scope>NUCLEOTIDE SEQUENCE [LARGE SCALE GENOMIC DNA]</scope>
    <source>
        <strain evidence="2 3">6</strain>
    </source>
</reference>
<gene>
    <name evidence="2" type="ORF">C4E15_12740</name>
</gene>